<organism evidence="15 16">
    <name type="scientific">Mesorhabditis belari</name>
    <dbReference type="NCBI Taxonomy" id="2138241"/>
    <lineage>
        <taxon>Eukaryota</taxon>
        <taxon>Metazoa</taxon>
        <taxon>Ecdysozoa</taxon>
        <taxon>Nematoda</taxon>
        <taxon>Chromadorea</taxon>
        <taxon>Rhabditida</taxon>
        <taxon>Rhabditina</taxon>
        <taxon>Rhabditomorpha</taxon>
        <taxon>Rhabditoidea</taxon>
        <taxon>Rhabditidae</taxon>
        <taxon>Mesorhabditinae</taxon>
        <taxon>Mesorhabditis</taxon>
    </lineage>
</organism>
<dbReference type="Pfam" id="PF14788">
    <property type="entry name" value="EF-hand_10"/>
    <property type="match status" value="1"/>
</dbReference>
<keyword evidence="8" id="KW-0807">Transducer</keyword>
<name>A0AAF3FLP2_9BILA</name>
<evidence type="ECO:0000313" key="16">
    <source>
        <dbReference type="WBParaSite" id="MBELARI_LOCUS8065"/>
    </source>
</evidence>
<dbReference type="Pfam" id="PF00168">
    <property type="entry name" value="C2"/>
    <property type="match status" value="1"/>
</dbReference>
<evidence type="ECO:0000256" key="10">
    <source>
        <dbReference type="RuleBase" id="RU361133"/>
    </source>
</evidence>
<keyword evidence="5" id="KW-0106">Calcium</keyword>
<evidence type="ECO:0000256" key="9">
    <source>
        <dbReference type="ARBA" id="ARBA00023674"/>
    </source>
</evidence>
<keyword evidence="10" id="KW-0378">Hydrolase</keyword>
<dbReference type="Pfam" id="PF00387">
    <property type="entry name" value="PI-PLC-Y"/>
    <property type="match status" value="1"/>
</dbReference>
<dbReference type="PROSITE" id="PS00018">
    <property type="entry name" value="EF_HAND_1"/>
    <property type="match status" value="1"/>
</dbReference>
<comment type="cofactor">
    <cofactor evidence="1">
        <name>Ca(2+)</name>
        <dbReference type="ChEBI" id="CHEBI:29108"/>
    </cofactor>
</comment>
<dbReference type="Proteomes" id="UP000887575">
    <property type="component" value="Unassembled WGS sequence"/>
</dbReference>
<dbReference type="Gene3D" id="2.60.40.150">
    <property type="entry name" value="C2 domain"/>
    <property type="match status" value="1"/>
</dbReference>
<dbReference type="SUPFAM" id="SSF51695">
    <property type="entry name" value="PLC-like phosphodiesterases"/>
    <property type="match status" value="1"/>
</dbReference>
<dbReference type="SUPFAM" id="SSF50729">
    <property type="entry name" value="PH domain-like"/>
    <property type="match status" value="1"/>
</dbReference>
<dbReference type="GO" id="GO:0035556">
    <property type="term" value="P:intracellular signal transduction"/>
    <property type="evidence" value="ECO:0007669"/>
    <property type="project" value="InterPro"/>
</dbReference>
<accession>A0AAF3FLP2</accession>
<dbReference type="GO" id="GO:0005737">
    <property type="term" value="C:cytoplasm"/>
    <property type="evidence" value="ECO:0007669"/>
    <property type="project" value="UniProtKB-SubCell"/>
</dbReference>
<dbReference type="Gene3D" id="2.30.29.30">
    <property type="entry name" value="Pleckstrin-homology domain (PH domain)/Phosphotyrosine-binding domain (PTB)"/>
    <property type="match status" value="1"/>
</dbReference>
<dbReference type="InterPro" id="IPR001849">
    <property type="entry name" value="PH_domain"/>
</dbReference>
<dbReference type="CDD" id="cd00275">
    <property type="entry name" value="C2_PLC_like"/>
    <property type="match status" value="1"/>
</dbReference>
<keyword evidence="6 10" id="KW-0442">Lipid degradation</keyword>
<proteinExistence type="predicted"/>
<dbReference type="PROSITE" id="PS50222">
    <property type="entry name" value="EF_HAND_2"/>
    <property type="match status" value="2"/>
</dbReference>
<feature type="domain" description="PI-PLC Y-box" evidence="13">
    <location>
        <begin position="531"/>
        <end position="616"/>
    </location>
</feature>
<evidence type="ECO:0000256" key="8">
    <source>
        <dbReference type="ARBA" id="ARBA00023224"/>
    </source>
</evidence>
<dbReference type="AlphaFoldDB" id="A0AAF3FLP2"/>
<dbReference type="PROSITE" id="PS50004">
    <property type="entry name" value="C2"/>
    <property type="match status" value="1"/>
</dbReference>
<dbReference type="SMART" id="SM00149">
    <property type="entry name" value="PLCYc"/>
    <property type="match status" value="1"/>
</dbReference>
<dbReference type="SUPFAM" id="SSF49562">
    <property type="entry name" value="C2 domain (Calcium/lipid-binding domain, CaLB)"/>
    <property type="match status" value="1"/>
</dbReference>
<dbReference type="GO" id="GO:0005886">
    <property type="term" value="C:plasma membrane"/>
    <property type="evidence" value="ECO:0007669"/>
    <property type="project" value="TreeGrafter"/>
</dbReference>
<feature type="domain" description="EF-hand" evidence="14">
    <location>
        <begin position="161"/>
        <end position="196"/>
    </location>
</feature>
<dbReference type="GO" id="GO:0016042">
    <property type="term" value="P:lipid catabolic process"/>
    <property type="evidence" value="ECO:0007669"/>
    <property type="project" value="UniProtKB-KW"/>
</dbReference>
<dbReference type="GO" id="GO:0004435">
    <property type="term" value="F:phosphatidylinositol-4,5-bisphosphate phospholipase C activity"/>
    <property type="evidence" value="ECO:0007669"/>
    <property type="project" value="UniProtKB-EC"/>
</dbReference>
<evidence type="ECO:0000259" key="13">
    <source>
        <dbReference type="PROSITE" id="PS50008"/>
    </source>
</evidence>
<dbReference type="InterPro" id="IPR001711">
    <property type="entry name" value="PLipase_C_Pinositol-sp_Y"/>
</dbReference>
<dbReference type="InterPro" id="IPR035892">
    <property type="entry name" value="C2_domain_sf"/>
</dbReference>
<dbReference type="Pfam" id="PF00388">
    <property type="entry name" value="PI-PLC-X"/>
    <property type="match status" value="1"/>
</dbReference>
<dbReference type="PROSITE" id="PS50007">
    <property type="entry name" value="PIPLC_X_DOMAIN"/>
    <property type="match status" value="1"/>
</dbReference>
<dbReference type="PROSITE" id="PS50008">
    <property type="entry name" value="PIPLC_Y_DOMAIN"/>
    <property type="match status" value="1"/>
</dbReference>
<evidence type="ECO:0000256" key="5">
    <source>
        <dbReference type="ARBA" id="ARBA00022837"/>
    </source>
</evidence>
<dbReference type="InterPro" id="IPR011993">
    <property type="entry name" value="PH-like_dom_sf"/>
</dbReference>
<dbReference type="InterPro" id="IPR018247">
    <property type="entry name" value="EF_Hand_1_Ca_BS"/>
</dbReference>
<dbReference type="InterPro" id="IPR000909">
    <property type="entry name" value="PLipase_C_PInositol-sp_X_dom"/>
</dbReference>
<dbReference type="Gene3D" id="1.10.238.10">
    <property type="entry name" value="EF-hand"/>
    <property type="match status" value="2"/>
</dbReference>
<dbReference type="PRINTS" id="PR00390">
    <property type="entry name" value="PHPHLIPASEC"/>
</dbReference>
<evidence type="ECO:0000256" key="6">
    <source>
        <dbReference type="ARBA" id="ARBA00022963"/>
    </source>
</evidence>
<evidence type="ECO:0000313" key="15">
    <source>
        <dbReference type="Proteomes" id="UP000887575"/>
    </source>
</evidence>
<dbReference type="SUPFAM" id="SSF47473">
    <property type="entry name" value="EF-hand"/>
    <property type="match status" value="1"/>
</dbReference>
<dbReference type="PANTHER" id="PTHR10336">
    <property type="entry name" value="PHOSPHOINOSITIDE-SPECIFIC PHOSPHOLIPASE C FAMILY PROTEIN"/>
    <property type="match status" value="1"/>
</dbReference>
<keyword evidence="7 10" id="KW-0443">Lipid metabolism</keyword>
<dbReference type="InterPro" id="IPR000008">
    <property type="entry name" value="C2_dom"/>
</dbReference>
<dbReference type="FunFam" id="1.10.238.10:FF:000005">
    <property type="entry name" value="Phosphoinositide phospholipase C"/>
    <property type="match status" value="1"/>
</dbReference>
<dbReference type="EC" id="3.1.4.11" evidence="3 10"/>
<evidence type="ECO:0000256" key="1">
    <source>
        <dbReference type="ARBA" id="ARBA00001913"/>
    </source>
</evidence>
<dbReference type="GO" id="GO:0005509">
    <property type="term" value="F:calcium ion binding"/>
    <property type="evidence" value="ECO:0007669"/>
    <property type="project" value="InterPro"/>
</dbReference>
<dbReference type="PANTHER" id="PTHR10336:SF209">
    <property type="entry name" value="PHOSPHOINOSITIDE PHOSPHOLIPASE C"/>
    <property type="match status" value="1"/>
</dbReference>
<evidence type="ECO:0000259" key="11">
    <source>
        <dbReference type="PROSITE" id="PS50003"/>
    </source>
</evidence>
<comment type="subcellular location">
    <subcellularLocation>
        <location evidence="2">Cytoplasm</location>
    </subcellularLocation>
</comment>
<dbReference type="WBParaSite" id="MBELARI_LOCUS8065">
    <property type="protein sequence ID" value="MBELARI_LOCUS8065"/>
    <property type="gene ID" value="MBELARI_LOCUS8065"/>
</dbReference>
<feature type="domain" description="C2" evidence="12">
    <location>
        <begin position="612"/>
        <end position="737"/>
    </location>
</feature>
<keyword evidence="15" id="KW-1185">Reference proteome</keyword>
<evidence type="ECO:0000256" key="3">
    <source>
        <dbReference type="ARBA" id="ARBA00012368"/>
    </source>
</evidence>
<dbReference type="CDD" id="cd08558">
    <property type="entry name" value="PI-PLCc_eukaryota"/>
    <property type="match status" value="1"/>
</dbReference>
<dbReference type="InterPro" id="IPR017946">
    <property type="entry name" value="PLC-like_Pdiesterase_TIM-brl"/>
</dbReference>
<evidence type="ECO:0000256" key="2">
    <source>
        <dbReference type="ARBA" id="ARBA00004496"/>
    </source>
</evidence>
<sequence>MSEADGRIRKHTLAQVEQPKFEEEKQKALDLVKMCESGHSLRRVKRKLRRAKHISIFDKNMNYYSRFLYNLLPDKVKNVEISDILEVRPGYRTDIFMKASRKEKFRTAAPEDVCFSVILTHTKFLRKSIDFVAPSKEVRDTWINALTFLVNAEKAQRAQFNEKQWLLKQFHRCDLNRNGILSFDEIWELLNELNLELSKDYAKSVFKKADVIKKDGCLNEEEFLKFFEILTERPDLLNVLRMNNANGVESWTVKDLQKFLTEVQQFPDITEEKAKSILKTFEEVQENGEHGEVMGVVGARRLLQSRWGHILKPGHEGIYQDMDQPLPHYYCNTSHNTYLMAGQLAGDATVEGYIYALLKGARLLELDIYHDDEEGLLIYHGFTLVKPLHLKHALGAIKRRAFEVSPYPVILTIENHCDADSQKTMAETFIEILGDQLYIPPPNADDLPFPSPNELKKKFIIRGKRGVFAKQEEEKEDDEEKNKMAKAEALPKVKSVADATLSSLIALPSVKVEPETLHEACKKHPPNSSPSLTENKAIALCEDHAQLVKYTSEHFVKVFPKGLRQDSSNLEPMSLWLQGIQGVALNFQTTGESVDLNVGKFRVNGGCGYILKPKELLEGKDLKQLTKPKLRIGIGIISAQYLPKPNTGRDIIDPYVRVQIFGVPQDEWNAKTKTIRDNGFNPVWNKTFYRELVCPDAAMLRFVVMDYDSTFSSDFVGECSIPVRSIRAGYSSIRLHTGYAHTVDASATLFVCIEIEELEDEF</sequence>
<comment type="catalytic activity">
    <reaction evidence="9">
        <text>a 1,2-diacyl-sn-glycero-3-phospho-(1D-myo-inositol-4,5-bisphosphate) + H2O = 1D-myo-inositol 1,4,5-trisphosphate + a 1,2-diacyl-sn-glycerol + H(+)</text>
        <dbReference type="Rhea" id="RHEA:33179"/>
        <dbReference type="ChEBI" id="CHEBI:15377"/>
        <dbReference type="ChEBI" id="CHEBI:15378"/>
        <dbReference type="ChEBI" id="CHEBI:17815"/>
        <dbReference type="ChEBI" id="CHEBI:58456"/>
        <dbReference type="ChEBI" id="CHEBI:203600"/>
        <dbReference type="EC" id="3.1.4.11"/>
    </reaction>
    <physiologicalReaction direction="left-to-right" evidence="9">
        <dbReference type="Rhea" id="RHEA:33180"/>
    </physiologicalReaction>
</comment>
<dbReference type="InterPro" id="IPR039504">
    <property type="entry name" value="PLC-delta3_EF-hand"/>
</dbReference>
<evidence type="ECO:0000259" key="12">
    <source>
        <dbReference type="PROSITE" id="PS50004"/>
    </source>
</evidence>
<dbReference type="InterPro" id="IPR002048">
    <property type="entry name" value="EF_hand_dom"/>
</dbReference>
<dbReference type="InterPro" id="IPR001192">
    <property type="entry name" value="PI-PLC_fam"/>
</dbReference>
<reference evidence="16" key="1">
    <citation type="submission" date="2024-02" db="UniProtKB">
        <authorList>
            <consortium name="WormBaseParasite"/>
        </authorList>
    </citation>
    <scope>IDENTIFICATION</scope>
</reference>
<dbReference type="SMART" id="SM00239">
    <property type="entry name" value="C2"/>
    <property type="match status" value="1"/>
</dbReference>
<feature type="domain" description="EF-hand" evidence="14">
    <location>
        <begin position="197"/>
        <end position="233"/>
    </location>
</feature>
<evidence type="ECO:0000256" key="4">
    <source>
        <dbReference type="ARBA" id="ARBA00022490"/>
    </source>
</evidence>
<dbReference type="Gene3D" id="3.20.20.190">
    <property type="entry name" value="Phosphatidylinositol (PI) phosphodiesterase"/>
    <property type="match status" value="1"/>
</dbReference>
<keyword evidence="4" id="KW-0963">Cytoplasm</keyword>
<dbReference type="InterPro" id="IPR011992">
    <property type="entry name" value="EF-hand-dom_pair"/>
</dbReference>
<dbReference type="PROSITE" id="PS50003">
    <property type="entry name" value="PH_DOMAIN"/>
    <property type="match status" value="1"/>
</dbReference>
<feature type="domain" description="PH" evidence="11">
    <location>
        <begin position="114"/>
        <end position="151"/>
    </location>
</feature>
<protein>
    <recommendedName>
        <fullName evidence="3 10">Phosphoinositide phospholipase C</fullName>
        <ecNumber evidence="3 10">3.1.4.11</ecNumber>
    </recommendedName>
</protein>
<evidence type="ECO:0000259" key="14">
    <source>
        <dbReference type="PROSITE" id="PS50222"/>
    </source>
</evidence>
<dbReference type="SMART" id="SM00148">
    <property type="entry name" value="PLCXc"/>
    <property type="match status" value="1"/>
</dbReference>
<evidence type="ECO:0000256" key="7">
    <source>
        <dbReference type="ARBA" id="ARBA00023098"/>
    </source>
</evidence>